<keyword evidence="1 2" id="KW-0694">RNA-binding</keyword>
<feature type="compositionally biased region" description="Polar residues" evidence="3">
    <location>
        <begin position="204"/>
        <end position="217"/>
    </location>
</feature>
<feature type="compositionally biased region" description="Basic and acidic residues" evidence="3">
    <location>
        <begin position="447"/>
        <end position="458"/>
    </location>
</feature>
<feature type="compositionally biased region" description="Basic and acidic residues" evidence="3">
    <location>
        <begin position="86"/>
        <end position="106"/>
    </location>
</feature>
<evidence type="ECO:0000313" key="6">
    <source>
        <dbReference type="Proteomes" id="UP001358417"/>
    </source>
</evidence>
<evidence type="ECO:0000259" key="4">
    <source>
        <dbReference type="PROSITE" id="PS50961"/>
    </source>
</evidence>
<feature type="compositionally biased region" description="Polar residues" evidence="3">
    <location>
        <begin position="69"/>
        <end position="84"/>
    </location>
</feature>
<proteinExistence type="predicted"/>
<dbReference type="GO" id="GO:0048255">
    <property type="term" value="P:mRNA stabilization"/>
    <property type="evidence" value="ECO:0007669"/>
    <property type="project" value="InterPro"/>
</dbReference>
<dbReference type="InterPro" id="IPR045180">
    <property type="entry name" value="La_dom_prot"/>
</dbReference>
<dbReference type="SMART" id="SM00715">
    <property type="entry name" value="LA"/>
    <property type="match status" value="1"/>
</dbReference>
<feature type="compositionally biased region" description="Polar residues" evidence="3">
    <location>
        <begin position="961"/>
        <end position="970"/>
    </location>
</feature>
<feature type="compositionally biased region" description="Basic and acidic residues" evidence="3">
    <location>
        <begin position="221"/>
        <end position="257"/>
    </location>
</feature>
<organism evidence="5 6">
    <name type="scientific">Exophiala bonariae</name>
    <dbReference type="NCBI Taxonomy" id="1690606"/>
    <lineage>
        <taxon>Eukaryota</taxon>
        <taxon>Fungi</taxon>
        <taxon>Dikarya</taxon>
        <taxon>Ascomycota</taxon>
        <taxon>Pezizomycotina</taxon>
        <taxon>Eurotiomycetes</taxon>
        <taxon>Chaetothyriomycetidae</taxon>
        <taxon>Chaetothyriales</taxon>
        <taxon>Herpotrichiellaceae</taxon>
        <taxon>Exophiala</taxon>
    </lineage>
</organism>
<feature type="compositionally biased region" description="Polar residues" evidence="3">
    <location>
        <begin position="576"/>
        <end position="593"/>
    </location>
</feature>
<evidence type="ECO:0000256" key="3">
    <source>
        <dbReference type="SAM" id="MobiDB-lite"/>
    </source>
</evidence>
<dbReference type="Pfam" id="PF21071">
    <property type="entry name" value="LARP1_HEAT"/>
    <property type="match status" value="1"/>
</dbReference>
<feature type="compositionally biased region" description="Basic and acidic residues" evidence="3">
    <location>
        <begin position="385"/>
        <end position="397"/>
    </location>
</feature>
<feature type="compositionally biased region" description="Polar residues" evidence="3">
    <location>
        <begin position="419"/>
        <end position="446"/>
    </location>
</feature>
<dbReference type="InterPro" id="IPR036388">
    <property type="entry name" value="WH-like_DNA-bd_sf"/>
</dbReference>
<evidence type="ECO:0000313" key="5">
    <source>
        <dbReference type="EMBL" id="KAK5051412.1"/>
    </source>
</evidence>
<dbReference type="GO" id="GO:0000339">
    <property type="term" value="F:RNA cap binding"/>
    <property type="evidence" value="ECO:0007669"/>
    <property type="project" value="InterPro"/>
</dbReference>
<feature type="compositionally biased region" description="Basic and acidic residues" evidence="3">
    <location>
        <begin position="526"/>
        <end position="566"/>
    </location>
</feature>
<dbReference type="CDD" id="cd07323">
    <property type="entry name" value="LAM"/>
    <property type="match status" value="1"/>
</dbReference>
<dbReference type="InterPro" id="IPR006607">
    <property type="entry name" value="DM15"/>
</dbReference>
<protein>
    <recommendedName>
        <fullName evidence="4">HTH La-type RNA-binding domain-containing protein</fullName>
    </recommendedName>
</protein>
<feature type="region of interest" description="Disordered" evidence="3">
    <location>
        <begin position="867"/>
        <end position="917"/>
    </location>
</feature>
<feature type="region of interest" description="Disordered" evidence="3">
    <location>
        <begin position="954"/>
        <end position="981"/>
    </location>
</feature>
<feature type="compositionally biased region" description="Basic and acidic residues" evidence="3">
    <location>
        <begin position="293"/>
        <end position="310"/>
    </location>
</feature>
<dbReference type="Gene3D" id="1.10.10.10">
    <property type="entry name" value="Winged helix-like DNA-binding domain superfamily/Winged helix DNA-binding domain"/>
    <property type="match status" value="1"/>
</dbReference>
<feature type="compositionally biased region" description="Polar residues" evidence="3">
    <location>
        <begin position="111"/>
        <end position="121"/>
    </location>
</feature>
<dbReference type="Proteomes" id="UP001358417">
    <property type="component" value="Unassembled WGS sequence"/>
</dbReference>
<dbReference type="Pfam" id="PF05383">
    <property type="entry name" value="La"/>
    <property type="match status" value="1"/>
</dbReference>
<accession>A0AAV9N7Y5</accession>
<dbReference type="EMBL" id="JAVRRD010000015">
    <property type="protein sequence ID" value="KAK5051412.1"/>
    <property type="molecule type" value="Genomic_DNA"/>
</dbReference>
<dbReference type="GO" id="GO:0045727">
    <property type="term" value="P:positive regulation of translation"/>
    <property type="evidence" value="ECO:0007669"/>
    <property type="project" value="TreeGrafter"/>
</dbReference>
<dbReference type="InterPro" id="IPR006630">
    <property type="entry name" value="La_HTH"/>
</dbReference>
<feature type="compositionally biased region" description="Polar residues" evidence="3">
    <location>
        <begin position="878"/>
        <end position="901"/>
    </location>
</feature>
<dbReference type="SUPFAM" id="SSF46785">
    <property type="entry name" value="Winged helix' DNA-binding domain"/>
    <property type="match status" value="1"/>
</dbReference>
<feature type="compositionally biased region" description="Polar residues" evidence="3">
    <location>
        <begin position="23"/>
        <end position="36"/>
    </location>
</feature>
<evidence type="ECO:0000256" key="1">
    <source>
        <dbReference type="ARBA" id="ARBA00022884"/>
    </source>
</evidence>
<gene>
    <name evidence="5" type="ORF">LTR84_003064</name>
</gene>
<dbReference type="PROSITE" id="PS50961">
    <property type="entry name" value="HTH_LA"/>
    <property type="match status" value="1"/>
</dbReference>
<dbReference type="PANTHER" id="PTHR22792:SF132">
    <property type="entry name" value="LA-RELATED PROTEIN 1"/>
    <property type="match status" value="1"/>
</dbReference>
<dbReference type="GeneID" id="89971258"/>
<feature type="compositionally biased region" description="Basic and acidic residues" evidence="3">
    <location>
        <begin position="144"/>
        <end position="157"/>
    </location>
</feature>
<dbReference type="GO" id="GO:0005829">
    <property type="term" value="C:cytosol"/>
    <property type="evidence" value="ECO:0007669"/>
    <property type="project" value="TreeGrafter"/>
</dbReference>
<reference evidence="5 6" key="1">
    <citation type="submission" date="2023-08" db="EMBL/GenBank/DDBJ databases">
        <title>Black Yeasts Isolated from many extreme environments.</title>
        <authorList>
            <person name="Coleine C."/>
            <person name="Stajich J.E."/>
            <person name="Selbmann L."/>
        </authorList>
    </citation>
    <scope>NUCLEOTIDE SEQUENCE [LARGE SCALE GENOMIC DNA]</scope>
    <source>
        <strain evidence="5 6">CCFEE 5792</strain>
    </source>
</reference>
<comment type="caution">
    <text evidence="5">The sequence shown here is derived from an EMBL/GenBank/DDBJ whole genome shotgun (WGS) entry which is preliminary data.</text>
</comment>
<feature type="compositionally biased region" description="Polar residues" evidence="3">
    <location>
        <begin position="488"/>
        <end position="501"/>
    </location>
</feature>
<dbReference type="AlphaFoldDB" id="A0AAV9N7Y5"/>
<feature type="region of interest" description="Disordered" evidence="3">
    <location>
        <begin position="20"/>
        <end position="637"/>
    </location>
</feature>
<dbReference type="RefSeq" id="XP_064705639.1">
    <property type="nucleotide sequence ID" value="XM_064846659.1"/>
</dbReference>
<sequence length="1169" mass="128016">MSTSTGAPAPVFSYAQAAKGLTPATSTQNTSRNESPAASEKSTKDRLGSDATNPNKTTKSKPEADKPQNADTTPTRSLPVSSLNDMGERDDVQPPRNSSENEREGKVMSTDVVSSPSQGSQLDDARPSMRSRRTTSADQSQEAAPRDKSAGDKKSKESEDDWEKVSVPSVAAEKELKAAPIPLVNFWKQRQEAQAAKVKEVQDQQKVSSSASPTQAPKTKVAAEEFKQNFSGRDRAIHDKEGKNVDNTRGGNRKETPVRATRPGSQQGEKREAETPPTVGDAQSWPTPENSLADERRKSSSYERVDKPDSKFTVQKSHGKSWVQVPFVPSAKFETQLPTLAARRGGRGGNRGRESGGRGAYSGAATEKSDASGLMGPPPVPKPAGEQDRGRKFEGQRGPRGASDPSSSTRPASVEGSRGTFNKSTQSSGKPTGTPNAIPSTASAHQQADELDKVDRTSRSSSRHTGHPPAHATNGDLNGHVEHPIASVANSEQSSRLNQSFDKFKGSGNATSRGNAEFGRGGAAAKNRDWNREKPDSAREKVESWRDRDTPIDQSVRREVRGERGRGGYRGARGNHSYTSTHTPNHAYTSPLPQNGFEPTRSSSHTESRARQASQPFPPAQSTSSNRSNPRSQSIPVQMMNYPGYFNNAPNLGHGLPFLQTDVGYQQLPMQPGIMTAVPYNDPLNSFALMSMVITQIEYYFSIDNLCKDVFLRKHMDSQGWVPLSVIANFKRIKTLTEDNMTLETVRYVCQTVKSVEFLPGPDGEDRLRRRDNWRDFVLPYEERFESARHEGPIHNPEQYNRASAAEQNFSADGNFVPSHLRSPGTVGAPPNGMFHTNSPMTYVPGGSTQPQVFNGTFVPQPFEEPAAETVARPPLHSTHSNTSTTIRSPTQNAAPPTGYTNGHHRHSSRSDIEANIFPDENIPNINIRMQPRATLSPGEAESHQNIARVEASEPKGFQLEPSSPEQTRAPSLRGGAGSPQQLEQLRKISFGFSNGVSNLDESSIIYFTKDGQETHLPPPRPGQYDQTYISLHDTAFQQKQLGVDGALEPLYSFWTDFLADKFNSGMYEEFTKMAQLEAQEGNGAGLGHLNRYYTKILSGPLPVSERLAKDMVALAREDHGSDRPLFQILRGACRNGATHLKTIKRLTSEFTVEEKKQLDEKKPLDKSG</sequence>
<dbReference type="GO" id="GO:0010494">
    <property type="term" value="C:cytoplasmic stress granule"/>
    <property type="evidence" value="ECO:0007669"/>
    <property type="project" value="TreeGrafter"/>
</dbReference>
<evidence type="ECO:0000256" key="2">
    <source>
        <dbReference type="PROSITE-ProRule" id="PRU00332"/>
    </source>
</evidence>
<keyword evidence="6" id="KW-1185">Reference proteome</keyword>
<dbReference type="PANTHER" id="PTHR22792">
    <property type="entry name" value="LUPUS LA PROTEIN-RELATED"/>
    <property type="match status" value="1"/>
</dbReference>
<feature type="compositionally biased region" description="Polar residues" evidence="3">
    <location>
        <begin position="611"/>
        <end position="636"/>
    </location>
</feature>
<name>A0AAV9N7Y5_9EURO</name>
<feature type="domain" description="HTH La-type RNA-binding" evidence="4">
    <location>
        <begin position="683"/>
        <end position="783"/>
    </location>
</feature>
<dbReference type="InterPro" id="IPR036390">
    <property type="entry name" value="WH_DNA-bd_sf"/>
</dbReference>